<sequence>MSAPIRVKGSHLEEERGIKDAMGTTLKEKEKKARKEKLGPITEEEPDHNKERGPEDQTPLDSNDGPIKQFVANAEARKQTYEFIDDEEGQNNLSSPSRMKSLLAFNKSNQMKIQMLKLNAQPEWNNMQIVLNLLLLQNPLIELRREVWAYAASVSKETSCKEA</sequence>
<organism evidence="2 3">
    <name type="scientific">Citrullus colocynthis</name>
    <name type="common">colocynth</name>
    <dbReference type="NCBI Taxonomy" id="252529"/>
    <lineage>
        <taxon>Eukaryota</taxon>
        <taxon>Viridiplantae</taxon>
        <taxon>Streptophyta</taxon>
        <taxon>Embryophyta</taxon>
        <taxon>Tracheophyta</taxon>
        <taxon>Spermatophyta</taxon>
        <taxon>Magnoliopsida</taxon>
        <taxon>eudicotyledons</taxon>
        <taxon>Gunneridae</taxon>
        <taxon>Pentapetalae</taxon>
        <taxon>rosids</taxon>
        <taxon>fabids</taxon>
        <taxon>Cucurbitales</taxon>
        <taxon>Cucurbitaceae</taxon>
        <taxon>Benincaseae</taxon>
        <taxon>Citrullus</taxon>
    </lineage>
</organism>
<keyword evidence="3" id="KW-1185">Reference proteome</keyword>
<evidence type="ECO:0000313" key="2">
    <source>
        <dbReference type="EMBL" id="CAK9324090.1"/>
    </source>
</evidence>
<reference evidence="2 3" key="1">
    <citation type="submission" date="2024-03" db="EMBL/GenBank/DDBJ databases">
        <authorList>
            <person name="Gkanogiannis A."/>
            <person name="Becerra Lopez-Lavalle L."/>
        </authorList>
    </citation>
    <scope>NUCLEOTIDE SEQUENCE [LARGE SCALE GENOMIC DNA]</scope>
</reference>
<dbReference type="Proteomes" id="UP001642487">
    <property type="component" value="Chromosome 6"/>
</dbReference>
<evidence type="ECO:0000256" key="1">
    <source>
        <dbReference type="SAM" id="MobiDB-lite"/>
    </source>
</evidence>
<proteinExistence type="predicted"/>
<protein>
    <submittedName>
        <fullName evidence="2">Uncharacterized protein</fullName>
    </submittedName>
</protein>
<accession>A0ABP0YU83</accession>
<feature type="region of interest" description="Disordered" evidence="1">
    <location>
        <begin position="1"/>
        <end position="66"/>
    </location>
</feature>
<feature type="compositionally biased region" description="Basic and acidic residues" evidence="1">
    <location>
        <begin position="10"/>
        <end position="19"/>
    </location>
</feature>
<gene>
    <name evidence="2" type="ORF">CITCOLO1_LOCUS16315</name>
</gene>
<feature type="compositionally biased region" description="Basic and acidic residues" evidence="1">
    <location>
        <begin position="26"/>
        <end position="38"/>
    </location>
</feature>
<name>A0ABP0YU83_9ROSI</name>
<evidence type="ECO:0000313" key="3">
    <source>
        <dbReference type="Proteomes" id="UP001642487"/>
    </source>
</evidence>
<dbReference type="EMBL" id="OZ021740">
    <property type="protein sequence ID" value="CAK9324090.1"/>
    <property type="molecule type" value="Genomic_DNA"/>
</dbReference>